<evidence type="ECO:0000256" key="1">
    <source>
        <dbReference type="ARBA" id="ARBA00022741"/>
    </source>
</evidence>
<dbReference type="AlphaFoldDB" id="A0A1J8P3N9"/>
<dbReference type="Gene3D" id="3.90.1200.10">
    <property type="match status" value="1"/>
</dbReference>
<keyword evidence="2" id="KW-0067">ATP-binding</keyword>
<dbReference type="GO" id="GO:0016740">
    <property type="term" value="F:transferase activity"/>
    <property type="evidence" value="ECO:0007669"/>
    <property type="project" value="UniProtKB-KW"/>
</dbReference>
<keyword evidence="4" id="KW-0808">Transferase</keyword>
<dbReference type="InterPro" id="IPR011009">
    <property type="entry name" value="Kinase-like_dom_sf"/>
</dbReference>
<dbReference type="Proteomes" id="UP000183924">
    <property type="component" value="Unassembled WGS sequence"/>
</dbReference>
<dbReference type="RefSeq" id="WP_071662847.1">
    <property type="nucleotide sequence ID" value="NZ_LUKY01000033.1"/>
</dbReference>
<dbReference type="STRING" id="1225476.A1D18_05820"/>
<proteinExistence type="predicted"/>
<gene>
    <name evidence="4" type="ORF">A1D18_05820</name>
</gene>
<keyword evidence="5" id="KW-1185">Reference proteome</keyword>
<dbReference type="Pfam" id="PF01636">
    <property type="entry name" value="APH"/>
    <property type="match status" value="1"/>
</dbReference>
<sequence>MSIFEPTSQLTLLKKWLKESCSLPSSRFELQPLINDASSRQYFRLRLSNFSHIVMVAPPDKENIIAFIAIAKDFSRQGIYTPEILAYNLEQGFMLLSDLGNDLYLNILNPNTVDDLYSRALSVIYQIQVCNPKLPDNKSLDLFNEKYIRFELGLFIDWFLKKHLELTITPEINNILENTFKILINAALEQPQVCVHRDYHSRNLLLLENKSVGVLDFQDAIYGPVTYDAASLLRDAYVDWPKNQVDQWILKFYDMINISHQYTQEKFVRWFDFISLQRHLKILGIFSRLNYRDNKPHYLPMTTRLLNYINNTCEDYAELFHFKELLQNKIQSKLYEKEKK</sequence>
<evidence type="ECO:0000313" key="4">
    <source>
        <dbReference type="EMBL" id="OIZ94356.1"/>
    </source>
</evidence>
<dbReference type="InterPro" id="IPR002575">
    <property type="entry name" value="Aminoglycoside_PTrfase"/>
</dbReference>
<dbReference type="SUPFAM" id="SSF56112">
    <property type="entry name" value="Protein kinase-like (PK-like)"/>
    <property type="match status" value="1"/>
</dbReference>
<dbReference type="PANTHER" id="PTHR33540">
    <property type="entry name" value="TRNA THREONYLCARBAMOYLADENOSINE BIOSYNTHESIS PROTEIN TSAE"/>
    <property type="match status" value="1"/>
</dbReference>
<feature type="domain" description="Aminoglycoside phosphotransferase" evidence="3">
    <location>
        <begin position="30"/>
        <end position="247"/>
    </location>
</feature>
<evidence type="ECO:0000313" key="5">
    <source>
        <dbReference type="Proteomes" id="UP000183924"/>
    </source>
</evidence>
<evidence type="ECO:0000256" key="2">
    <source>
        <dbReference type="ARBA" id="ARBA00022840"/>
    </source>
</evidence>
<organism evidence="4 5">
    <name type="scientific">Candidatus Rickettsiella isopodorum</name>
    <dbReference type="NCBI Taxonomy" id="1225476"/>
    <lineage>
        <taxon>Bacteria</taxon>
        <taxon>Pseudomonadati</taxon>
        <taxon>Pseudomonadota</taxon>
        <taxon>Gammaproteobacteria</taxon>
        <taxon>Legionellales</taxon>
        <taxon>Coxiellaceae</taxon>
        <taxon>Rickettsiella</taxon>
    </lineage>
</organism>
<evidence type="ECO:0000259" key="3">
    <source>
        <dbReference type="Pfam" id="PF01636"/>
    </source>
</evidence>
<dbReference type="EMBL" id="LUKY01000033">
    <property type="protein sequence ID" value="OIZ94356.1"/>
    <property type="molecule type" value="Genomic_DNA"/>
</dbReference>
<dbReference type="OrthoDB" id="9809275at2"/>
<dbReference type="GO" id="GO:0005524">
    <property type="term" value="F:ATP binding"/>
    <property type="evidence" value="ECO:0007669"/>
    <property type="project" value="UniProtKB-KW"/>
</dbReference>
<dbReference type="PANTHER" id="PTHR33540:SF1">
    <property type="entry name" value="N-ACETYLMURAMATE_N-ACETYLGLUCOSAMINE KINASE"/>
    <property type="match status" value="1"/>
</dbReference>
<comment type="caution">
    <text evidence="4">The sequence shown here is derived from an EMBL/GenBank/DDBJ whole genome shotgun (WGS) entry which is preliminary data.</text>
</comment>
<reference evidence="4 5" key="1">
    <citation type="submission" date="2016-03" db="EMBL/GenBank/DDBJ databases">
        <title>Comparative genomics of Rickettsiella.</title>
        <authorList>
            <person name="Chandler C."/>
            <person name="Wang Y."/>
        </authorList>
    </citation>
    <scope>NUCLEOTIDE SEQUENCE [LARGE SCALE GENOMIC DNA]</scope>
    <source>
        <strain evidence="4 5">RCFS May 2013</strain>
    </source>
</reference>
<name>A0A1J8P3N9_9COXI</name>
<dbReference type="Gene3D" id="3.30.200.20">
    <property type="entry name" value="Phosphorylase Kinase, domain 1"/>
    <property type="match status" value="1"/>
</dbReference>
<protein>
    <submittedName>
        <fullName evidence="4">Aminoglycoside phosphotransferase</fullName>
    </submittedName>
</protein>
<accession>A0A1J8P3N9</accession>
<keyword evidence="1" id="KW-0547">Nucleotide-binding</keyword>